<dbReference type="EMBL" id="MU393520">
    <property type="protein sequence ID" value="KAI4862680.1"/>
    <property type="molecule type" value="Genomic_DNA"/>
</dbReference>
<name>A0ACB9YUL9_9PEZI</name>
<organism evidence="1 2">
    <name type="scientific">Hypoxylon rubiginosum</name>
    <dbReference type="NCBI Taxonomy" id="110542"/>
    <lineage>
        <taxon>Eukaryota</taxon>
        <taxon>Fungi</taxon>
        <taxon>Dikarya</taxon>
        <taxon>Ascomycota</taxon>
        <taxon>Pezizomycotina</taxon>
        <taxon>Sordariomycetes</taxon>
        <taxon>Xylariomycetidae</taxon>
        <taxon>Xylariales</taxon>
        <taxon>Hypoxylaceae</taxon>
        <taxon>Hypoxylon</taxon>
    </lineage>
</organism>
<accession>A0ACB9YUL9</accession>
<evidence type="ECO:0000313" key="2">
    <source>
        <dbReference type="Proteomes" id="UP001497700"/>
    </source>
</evidence>
<proteinExistence type="predicted"/>
<keyword evidence="2" id="KW-1185">Reference proteome</keyword>
<gene>
    <name evidence="1" type="ORF">F4820DRAFT_463466</name>
</gene>
<sequence>MAAPCCDDQGFNRIYFKTAISNERALGYCDFCDKEDAQLRCNECHEALYCSEKCQKRDRPQHEMLCASAKDHFNDSNRPPNHIRGILFPLDATTPSTPSEYQQFNQSVAALSRPGLLPFHYCTFLYCGFVTDESVKTITPQDATMKDFRAIIDSVQYRISNSIVANHARYPGKWISENLGHEHRMWSTVKINCEGDIQCLSSMTKAKSWALVEDVLTSHCSISEPRLPVFLAQLAGLPWVFEIAPADHYTEGEKMNYAGRIFAAENIMRFKDKHVWATVLDSGTLYISNKDGAPIHPDHVLAFYDFAESQMEHLSENKSYVNPITLPGCEKLQIPKGELKRWFTRERFEAYWAKWVWQPGRACTYDHNDGGLDWYPCQPLIKSQAAWHPYAFVGRVWLQPWSDSVFESLRKSFFRLSKSFRL</sequence>
<dbReference type="Proteomes" id="UP001497700">
    <property type="component" value="Unassembled WGS sequence"/>
</dbReference>
<reference evidence="1 2" key="1">
    <citation type="journal article" date="2022" name="New Phytol.">
        <title>Ecological generalism drives hyperdiversity of secondary metabolite gene clusters in xylarialean endophytes.</title>
        <authorList>
            <person name="Franco M.E.E."/>
            <person name="Wisecaver J.H."/>
            <person name="Arnold A.E."/>
            <person name="Ju Y.M."/>
            <person name="Slot J.C."/>
            <person name="Ahrendt S."/>
            <person name="Moore L.P."/>
            <person name="Eastman K.E."/>
            <person name="Scott K."/>
            <person name="Konkel Z."/>
            <person name="Mondo S.J."/>
            <person name="Kuo A."/>
            <person name="Hayes R.D."/>
            <person name="Haridas S."/>
            <person name="Andreopoulos B."/>
            <person name="Riley R."/>
            <person name="LaButti K."/>
            <person name="Pangilinan J."/>
            <person name="Lipzen A."/>
            <person name="Amirebrahimi M."/>
            <person name="Yan J."/>
            <person name="Adam C."/>
            <person name="Keymanesh K."/>
            <person name="Ng V."/>
            <person name="Louie K."/>
            <person name="Northen T."/>
            <person name="Drula E."/>
            <person name="Henrissat B."/>
            <person name="Hsieh H.M."/>
            <person name="Youens-Clark K."/>
            <person name="Lutzoni F."/>
            <person name="Miadlikowska J."/>
            <person name="Eastwood D.C."/>
            <person name="Hamelin R.C."/>
            <person name="Grigoriev I.V."/>
            <person name="U'Ren J.M."/>
        </authorList>
    </citation>
    <scope>NUCLEOTIDE SEQUENCE [LARGE SCALE GENOMIC DNA]</scope>
    <source>
        <strain evidence="1 2">CBS 119005</strain>
    </source>
</reference>
<protein>
    <submittedName>
        <fullName evidence="1">Uncharacterized protein</fullName>
    </submittedName>
</protein>
<evidence type="ECO:0000313" key="1">
    <source>
        <dbReference type="EMBL" id="KAI4862680.1"/>
    </source>
</evidence>
<comment type="caution">
    <text evidence="1">The sequence shown here is derived from an EMBL/GenBank/DDBJ whole genome shotgun (WGS) entry which is preliminary data.</text>
</comment>